<name>A0AAD9MDQ8_9PEZI</name>
<dbReference type="AlphaFoldDB" id="A0AAD9MDQ8"/>
<organism evidence="1 2">
    <name type="scientific">Phyllachora maydis</name>
    <dbReference type="NCBI Taxonomy" id="1825666"/>
    <lineage>
        <taxon>Eukaryota</taxon>
        <taxon>Fungi</taxon>
        <taxon>Dikarya</taxon>
        <taxon>Ascomycota</taxon>
        <taxon>Pezizomycotina</taxon>
        <taxon>Sordariomycetes</taxon>
        <taxon>Sordariomycetidae</taxon>
        <taxon>Phyllachorales</taxon>
        <taxon>Phyllachoraceae</taxon>
        <taxon>Phyllachora</taxon>
    </lineage>
</organism>
<dbReference type="EMBL" id="JAQQPM010000007">
    <property type="protein sequence ID" value="KAK2073319.1"/>
    <property type="molecule type" value="Genomic_DNA"/>
</dbReference>
<evidence type="ECO:0000313" key="1">
    <source>
        <dbReference type="EMBL" id="KAK2073319.1"/>
    </source>
</evidence>
<gene>
    <name evidence="1" type="ORF">P8C59_007608</name>
</gene>
<protein>
    <submittedName>
        <fullName evidence="1">Uncharacterized protein</fullName>
    </submittedName>
</protein>
<dbReference type="Proteomes" id="UP001217918">
    <property type="component" value="Unassembled WGS sequence"/>
</dbReference>
<keyword evidence="2" id="KW-1185">Reference proteome</keyword>
<evidence type="ECO:0000313" key="2">
    <source>
        <dbReference type="Proteomes" id="UP001217918"/>
    </source>
</evidence>
<comment type="caution">
    <text evidence="1">The sequence shown here is derived from an EMBL/GenBank/DDBJ whole genome shotgun (WGS) entry which is preliminary data.</text>
</comment>
<sequence>MLFLRPTFINSGSKFKGIVKASLKTIRVKRITSLSYNLRANGITKLANVKAALDLFIKQVESIIDIELAWTEL</sequence>
<reference evidence="1" key="1">
    <citation type="journal article" date="2023" name="Mol. Plant Microbe Interact.">
        <title>Elucidating the Obligate Nature and Biological Capacity of an Invasive Fungal Corn Pathogen.</title>
        <authorList>
            <person name="MacCready J.S."/>
            <person name="Roggenkamp E.M."/>
            <person name="Gdanetz K."/>
            <person name="Chilvers M.I."/>
        </authorList>
    </citation>
    <scope>NUCLEOTIDE SEQUENCE</scope>
    <source>
        <strain evidence="1">PM02</strain>
    </source>
</reference>
<accession>A0AAD9MDQ8</accession>
<proteinExistence type="predicted"/>